<dbReference type="PANTHER" id="PTHR21666:SF289">
    <property type="entry name" value="L-ALA--D-GLU ENDOPEPTIDASE"/>
    <property type="match status" value="1"/>
</dbReference>
<protein>
    <submittedName>
        <fullName evidence="4">Peptidoglycan DD-metalloendopeptidase family protein</fullName>
    </submittedName>
</protein>
<name>A0A6M4AXX9_9SPHN</name>
<organism evidence="4 5">
    <name type="scientific">Sphingomonas lacunae</name>
    <dbReference type="NCBI Taxonomy" id="2698828"/>
    <lineage>
        <taxon>Bacteria</taxon>
        <taxon>Pseudomonadati</taxon>
        <taxon>Pseudomonadota</taxon>
        <taxon>Alphaproteobacteria</taxon>
        <taxon>Sphingomonadales</taxon>
        <taxon>Sphingomonadaceae</taxon>
        <taxon>Sphingomonas</taxon>
    </lineage>
</organism>
<keyword evidence="5" id="KW-1185">Reference proteome</keyword>
<proteinExistence type="predicted"/>
<dbReference type="Gene3D" id="2.70.70.10">
    <property type="entry name" value="Glucose Permease (Domain IIA)"/>
    <property type="match status" value="1"/>
</dbReference>
<sequence length="396" mass="41642">MLLPVAIAGGLLAAPALTRPADVLVDQVTAERNALAEAQRQAAEAEARAARMSAQAEQAKSEAERERLALAALGLRIQSAEADLAAVRSQVAILATLERRQSARLAAQQRPVAELVASLQLLTRRPPVTVFAQPGAARDLVHMRALIDTMLPEIRRRTAGLRNEIARSRQLKVARQRAAESLASVQARLAERRTALARSEAQQRIRATTLASSAGLESDRALALGDEARDIGDLLGQLEDAGDVRDRLVRLQGPVPRPGTVRNGGTTGGAVPAVAGNPAYRLPVLGTVASGLGEVSAEGTRSRGLTIRTAPGAQVVAPAAGRIAYAGEFRSYGRIIIIDHGGGWTSLITNMIALSGQVGERVEQGAPIGRAGVNRPTITVELRRSGQPVDIATLVS</sequence>
<dbReference type="SUPFAM" id="SSF51261">
    <property type="entry name" value="Duplicated hybrid motif"/>
    <property type="match status" value="1"/>
</dbReference>
<dbReference type="CDD" id="cd12797">
    <property type="entry name" value="M23_peptidase"/>
    <property type="match status" value="1"/>
</dbReference>
<dbReference type="EMBL" id="CP053015">
    <property type="protein sequence ID" value="QJQ33626.1"/>
    <property type="molecule type" value="Genomic_DNA"/>
</dbReference>
<dbReference type="InterPro" id="IPR050570">
    <property type="entry name" value="Cell_wall_metabolism_enzyme"/>
</dbReference>
<keyword evidence="2" id="KW-0175">Coiled coil</keyword>
<feature type="domain" description="M23ase beta-sheet core" evidence="3">
    <location>
        <begin position="302"/>
        <end position="390"/>
    </location>
</feature>
<dbReference type="InterPro" id="IPR016047">
    <property type="entry name" value="M23ase_b-sheet_dom"/>
</dbReference>
<gene>
    <name evidence="4" type="ORF">GV829_07150</name>
</gene>
<reference evidence="4 5" key="1">
    <citation type="submission" date="2020-01" db="EMBL/GenBank/DDBJ databases">
        <title>Sphingomonas sp. strain CSW-10.</title>
        <authorList>
            <person name="Chen W.-M."/>
        </authorList>
    </citation>
    <scope>NUCLEOTIDE SEQUENCE [LARGE SCALE GENOMIC DNA]</scope>
    <source>
        <strain evidence="4 5">CSW-10</strain>
    </source>
</reference>
<dbReference type="Pfam" id="PF01551">
    <property type="entry name" value="Peptidase_M23"/>
    <property type="match status" value="1"/>
</dbReference>
<feature type="coiled-coil region" evidence="2">
    <location>
        <begin position="21"/>
        <end position="90"/>
    </location>
</feature>
<dbReference type="GO" id="GO:0004222">
    <property type="term" value="F:metalloendopeptidase activity"/>
    <property type="evidence" value="ECO:0007669"/>
    <property type="project" value="TreeGrafter"/>
</dbReference>
<dbReference type="AlphaFoldDB" id="A0A6M4AXX9"/>
<evidence type="ECO:0000256" key="1">
    <source>
        <dbReference type="ARBA" id="ARBA00022729"/>
    </source>
</evidence>
<dbReference type="InterPro" id="IPR011055">
    <property type="entry name" value="Dup_hybrid_motif"/>
</dbReference>
<evidence type="ECO:0000259" key="3">
    <source>
        <dbReference type="Pfam" id="PF01551"/>
    </source>
</evidence>
<accession>A0A6M4AXX9</accession>
<evidence type="ECO:0000256" key="2">
    <source>
        <dbReference type="SAM" id="Coils"/>
    </source>
</evidence>
<keyword evidence="1" id="KW-0732">Signal</keyword>
<evidence type="ECO:0000313" key="4">
    <source>
        <dbReference type="EMBL" id="QJQ33626.1"/>
    </source>
</evidence>
<dbReference type="PANTHER" id="PTHR21666">
    <property type="entry name" value="PEPTIDASE-RELATED"/>
    <property type="match status" value="1"/>
</dbReference>
<evidence type="ECO:0000313" key="5">
    <source>
        <dbReference type="Proteomes" id="UP000503018"/>
    </source>
</evidence>
<dbReference type="KEGG" id="slan:GV829_07150"/>
<dbReference type="Proteomes" id="UP000503018">
    <property type="component" value="Chromosome"/>
</dbReference>